<evidence type="ECO:0000313" key="7">
    <source>
        <dbReference type="Proteomes" id="UP000449547"/>
    </source>
</evidence>
<comment type="subcellular location">
    <subcellularLocation>
        <location evidence="1">Mitochondrion</location>
    </subcellularLocation>
</comment>
<dbReference type="InterPro" id="IPR006571">
    <property type="entry name" value="TLDc_dom"/>
</dbReference>
<dbReference type="SMART" id="SM00584">
    <property type="entry name" value="TLDc"/>
    <property type="match status" value="1"/>
</dbReference>
<dbReference type="GeneID" id="54781108"/>
<dbReference type="GO" id="GO:0006979">
    <property type="term" value="P:response to oxidative stress"/>
    <property type="evidence" value="ECO:0007669"/>
    <property type="project" value="TreeGrafter"/>
</dbReference>
<dbReference type="RefSeq" id="XP_034012873.1">
    <property type="nucleotide sequence ID" value="XM_034155110.1"/>
</dbReference>
<dbReference type="GO" id="GO:0005634">
    <property type="term" value="C:nucleus"/>
    <property type="evidence" value="ECO:0007669"/>
    <property type="project" value="TreeGrafter"/>
</dbReference>
<dbReference type="PANTHER" id="PTHR23354">
    <property type="entry name" value="NUCLEOLAR PROTEIN 7/ESTROGEN RECEPTOR COACTIVATOR-RELATED"/>
    <property type="match status" value="1"/>
</dbReference>
<name>A0A642UQI8_DIURU</name>
<dbReference type="Proteomes" id="UP000449547">
    <property type="component" value="Unassembled WGS sequence"/>
</dbReference>
<gene>
    <name evidence="6" type="ORF">DIURU_002457</name>
</gene>
<dbReference type="GO" id="GO:0005739">
    <property type="term" value="C:mitochondrion"/>
    <property type="evidence" value="ECO:0007669"/>
    <property type="project" value="UniProtKB-SubCell"/>
</dbReference>
<evidence type="ECO:0000256" key="4">
    <source>
        <dbReference type="ARBA" id="ARBA00040604"/>
    </source>
</evidence>
<dbReference type="PROSITE" id="PS51886">
    <property type="entry name" value="TLDC"/>
    <property type="match status" value="1"/>
</dbReference>
<keyword evidence="7" id="KW-1185">Reference proteome</keyword>
<dbReference type="Pfam" id="PF07534">
    <property type="entry name" value="TLD"/>
    <property type="match status" value="1"/>
</dbReference>
<comment type="caution">
    <text evidence="6">The sequence shown here is derived from an EMBL/GenBank/DDBJ whole genome shotgun (WGS) entry which is preliminary data.</text>
</comment>
<evidence type="ECO:0000259" key="5">
    <source>
        <dbReference type="PROSITE" id="PS51886"/>
    </source>
</evidence>
<organism evidence="6 7">
    <name type="scientific">Diutina rugosa</name>
    <name type="common">Yeast</name>
    <name type="synonym">Candida rugosa</name>
    <dbReference type="NCBI Taxonomy" id="5481"/>
    <lineage>
        <taxon>Eukaryota</taxon>
        <taxon>Fungi</taxon>
        <taxon>Dikarya</taxon>
        <taxon>Ascomycota</taxon>
        <taxon>Saccharomycotina</taxon>
        <taxon>Pichiomycetes</taxon>
        <taxon>Debaryomycetaceae</taxon>
        <taxon>Diutina</taxon>
    </lineage>
</organism>
<comment type="similarity">
    <text evidence="2">Belongs to the OXR1 family.</text>
</comment>
<evidence type="ECO:0000313" key="6">
    <source>
        <dbReference type="EMBL" id="KAA8903571.1"/>
    </source>
</evidence>
<accession>A0A642UQI8</accession>
<proteinExistence type="inferred from homology"/>
<dbReference type="PANTHER" id="PTHR23354:SF62">
    <property type="entry name" value="MUSTARD, ISOFORM V"/>
    <property type="match status" value="1"/>
</dbReference>
<evidence type="ECO:0000256" key="3">
    <source>
        <dbReference type="ARBA" id="ARBA00023128"/>
    </source>
</evidence>
<dbReference type="OMA" id="HYGLWCD"/>
<dbReference type="OrthoDB" id="26679at2759"/>
<evidence type="ECO:0000256" key="1">
    <source>
        <dbReference type="ARBA" id="ARBA00004173"/>
    </source>
</evidence>
<keyword evidence="3" id="KW-0496">Mitochondrion</keyword>
<dbReference type="AlphaFoldDB" id="A0A642UQI8"/>
<protein>
    <recommendedName>
        <fullName evidence="4">Oxidation resistance protein 1</fullName>
    </recommendedName>
</protein>
<feature type="domain" description="TLDc" evidence="5">
    <location>
        <begin position="20"/>
        <end position="229"/>
    </location>
</feature>
<reference evidence="6 7" key="1">
    <citation type="submission" date="2019-07" db="EMBL/GenBank/DDBJ databases">
        <title>Genome assembly of two rare yeast pathogens: Diutina rugosa and Trichomonascus ciferrii.</title>
        <authorList>
            <person name="Mixao V."/>
            <person name="Saus E."/>
            <person name="Hansen A."/>
            <person name="Lass-Flor C."/>
            <person name="Gabaldon T."/>
        </authorList>
    </citation>
    <scope>NUCLEOTIDE SEQUENCE [LARGE SCALE GENOMIC DNA]</scope>
    <source>
        <strain evidence="6 7">CBS 613</strain>
    </source>
</reference>
<dbReference type="VEuPathDB" id="FungiDB:DIURU_002457"/>
<sequence>MDDYSNIEPLKLKGYNSPKQILDRDLAADIRNLIPARLQLQDDWLLVYSLDHDGVSLNTLYRHCDPKYDPHSASKRTEIGFGNQVVSSMIGSNHQISRPQGFVLVLRDEMNQVFGCYLNEHLRPVESKRYYGNGECFLWKSERVPQHNHQTRFKAFMYTGINDNIIYSNTQFIAVGSSNGQNGLYINQNLDDGISYRCETFGNEVLNEADEAVKMGRFKIYGLEIWRIG</sequence>
<evidence type="ECO:0000256" key="2">
    <source>
        <dbReference type="ARBA" id="ARBA00009540"/>
    </source>
</evidence>
<dbReference type="EMBL" id="SWFT01000067">
    <property type="protein sequence ID" value="KAA8903571.1"/>
    <property type="molecule type" value="Genomic_DNA"/>
</dbReference>